<evidence type="ECO:0000259" key="4">
    <source>
        <dbReference type="PROSITE" id="PS51762"/>
    </source>
</evidence>
<proteinExistence type="inferred from homology"/>
<evidence type="ECO:0000313" key="5">
    <source>
        <dbReference type="EMBL" id="MBB6499916.1"/>
    </source>
</evidence>
<dbReference type="EMBL" id="JACHCC010000005">
    <property type="protein sequence ID" value="MBB6499916.1"/>
    <property type="molecule type" value="Genomic_DNA"/>
</dbReference>
<gene>
    <name evidence="5" type="ORF">HDF25_002060</name>
</gene>
<evidence type="ECO:0008006" key="7">
    <source>
        <dbReference type="Google" id="ProtNLM"/>
    </source>
</evidence>
<dbReference type="PROSITE" id="PS50853">
    <property type="entry name" value="FN3"/>
    <property type="match status" value="1"/>
</dbReference>
<accession>A0A7X0J5B4</accession>
<dbReference type="InterPro" id="IPR013783">
    <property type="entry name" value="Ig-like_fold"/>
</dbReference>
<feature type="domain" description="GH16" evidence="4">
    <location>
        <begin position="115"/>
        <end position="387"/>
    </location>
</feature>
<dbReference type="PROSITE" id="PS51762">
    <property type="entry name" value="GH16_2"/>
    <property type="match status" value="1"/>
</dbReference>
<dbReference type="SUPFAM" id="SSF49899">
    <property type="entry name" value="Concanavalin A-like lectins/glucanases"/>
    <property type="match status" value="1"/>
</dbReference>
<dbReference type="AlphaFoldDB" id="A0A7X0J5B4"/>
<dbReference type="RefSeq" id="WP_184624642.1">
    <property type="nucleotide sequence ID" value="NZ_JACHCC010000005.1"/>
</dbReference>
<comment type="caution">
    <text evidence="5">The sequence shown here is derived from an EMBL/GenBank/DDBJ whole genome shotgun (WGS) entry which is preliminary data.</text>
</comment>
<dbReference type="CDD" id="cd00413">
    <property type="entry name" value="Glyco_hydrolase_16"/>
    <property type="match status" value="1"/>
</dbReference>
<dbReference type="CDD" id="cd00063">
    <property type="entry name" value="FN3"/>
    <property type="match status" value="1"/>
</dbReference>
<dbReference type="GO" id="GO:0005975">
    <property type="term" value="P:carbohydrate metabolic process"/>
    <property type="evidence" value="ECO:0007669"/>
    <property type="project" value="InterPro"/>
</dbReference>
<dbReference type="Gene3D" id="2.60.40.10">
    <property type="entry name" value="Immunoglobulins"/>
    <property type="match status" value="1"/>
</dbReference>
<evidence type="ECO:0000313" key="6">
    <source>
        <dbReference type="Proteomes" id="UP000521017"/>
    </source>
</evidence>
<evidence type="ECO:0000256" key="2">
    <source>
        <dbReference type="SAM" id="SignalP"/>
    </source>
</evidence>
<dbReference type="InterPro" id="IPR036116">
    <property type="entry name" value="FN3_sf"/>
</dbReference>
<evidence type="ECO:0000256" key="1">
    <source>
        <dbReference type="ARBA" id="ARBA00006865"/>
    </source>
</evidence>
<feature type="chain" id="PRO_5031575732" description="Glycosyl hydrolase family 16" evidence="2">
    <location>
        <begin position="20"/>
        <end position="525"/>
    </location>
</feature>
<dbReference type="SUPFAM" id="SSF49265">
    <property type="entry name" value="Fibronectin type III"/>
    <property type="match status" value="1"/>
</dbReference>
<comment type="similarity">
    <text evidence="1">Belongs to the glycosyl hydrolase 16 family.</text>
</comment>
<dbReference type="InterPro" id="IPR003961">
    <property type="entry name" value="FN3_dom"/>
</dbReference>
<dbReference type="Proteomes" id="UP000521017">
    <property type="component" value="Unassembled WGS sequence"/>
</dbReference>
<dbReference type="Gene3D" id="2.60.120.260">
    <property type="entry name" value="Galactose-binding domain-like"/>
    <property type="match status" value="1"/>
</dbReference>
<dbReference type="GO" id="GO:0004553">
    <property type="term" value="F:hydrolase activity, hydrolyzing O-glycosyl compounds"/>
    <property type="evidence" value="ECO:0007669"/>
    <property type="project" value="InterPro"/>
</dbReference>
<dbReference type="InterPro" id="IPR013320">
    <property type="entry name" value="ConA-like_dom_sf"/>
</dbReference>
<keyword evidence="2" id="KW-0732">Signal</keyword>
<dbReference type="Gene3D" id="2.60.120.200">
    <property type="match status" value="1"/>
</dbReference>
<feature type="signal peptide" evidence="2">
    <location>
        <begin position="1"/>
        <end position="19"/>
    </location>
</feature>
<sequence>MKFLAVFSLSIFFAYTTYAQSEPLHLKTLGTRSWVRLSWNAISDATEYQIYWSAKSTQPGKANAIVKSPGTSYYIQGVKPETLYDVWLKPVGKSGSARTIHTKVFTSKKWEIDQQEALHLSIPSSAAVPEGMKLFWQDEFNDELLNRNKWSTQYYSNLDFVEKYNWAEFKAGMLPEPGLILTGSTLHLVTNDSVPVKPFMTSGRKISSIQTYDWNSNENLLDNKRGGYFEVRVKRKSSGKAELVNTAYWFDSPGPEPAYYIEDGDHALGLTGKRPHGQVFEIDVFENLNSEIVLHGNVDSTGKFLHNIGQYDVKGVDFVDHWVTHGLLWTAAGLKFYVNGELKKEWSDPAAIKSPDHFMNLLLGTYGKNGAVDMEVDYARGYQWPVEKGNELANPSFEFKQLFPWTGTAQLTTLTKRTGKNGVVIAPGQSLVQYLYLDPDKAYQLTYWSKGRGSITVNADNLVPVSGQVEKGYQSIDKAGQDFTSHQMNFSTAHTKPGHMKTIRIGFLNQSTADVIIDDINLQQK</sequence>
<organism evidence="5 6">
    <name type="scientific">Pedobacter cryoconitis</name>
    <dbReference type="NCBI Taxonomy" id="188932"/>
    <lineage>
        <taxon>Bacteria</taxon>
        <taxon>Pseudomonadati</taxon>
        <taxon>Bacteroidota</taxon>
        <taxon>Sphingobacteriia</taxon>
        <taxon>Sphingobacteriales</taxon>
        <taxon>Sphingobacteriaceae</taxon>
        <taxon>Pedobacter</taxon>
    </lineage>
</organism>
<reference evidence="5 6" key="1">
    <citation type="submission" date="2020-08" db="EMBL/GenBank/DDBJ databases">
        <title>Genomic Encyclopedia of Type Strains, Phase IV (KMG-V): Genome sequencing to study the core and pangenomes of soil and plant-associated prokaryotes.</title>
        <authorList>
            <person name="Whitman W."/>
        </authorList>
    </citation>
    <scope>NUCLEOTIDE SEQUENCE [LARGE SCALE GENOMIC DNA]</scope>
    <source>
        <strain evidence="5 6">M2T3</strain>
    </source>
</reference>
<feature type="domain" description="Fibronectin type-III" evidence="3">
    <location>
        <begin position="20"/>
        <end position="110"/>
    </location>
</feature>
<dbReference type="InterPro" id="IPR000757">
    <property type="entry name" value="Beta-glucanase-like"/>
</dbReference>
<evidence type="ECO:0000259" key="3">
    <source>
        <dbReference type="PROSITE" id="PS50853"/>
    </source>
</evidence>
<name>A0A7X0J5B4_9SPHI</name>
<protein>
    <recommendedName>
        <fullName evidence="7">Glycosyl hydrolase family 16</fullName>
    </recommendedName>
</protein>